<dbReference type="OrthoDB" id="4838853at2759"/>
<reference evidence="2" key="1">
    <citation type="submission" date="2014-04" db="EMBL/GenBank/DDBJ databases">
        <title>Evolutionary Origins and Diversification of the Mycorrhizal Mutualists.</title>
        <authorList>
            <consortium name="DOE Joint Genome Institute"/>
            <consortium name="Mycorrhizal Genomics Consortium"/>
            <person name="Kohler A."/>
            <person name="Kuo A."/>
            <person name="Nagy L.G."/>
            <person name="Floudas D."/>
            <person name="Copeland A."/>
            <person name="Barry K.W."/>
            <person name="Cichocki N."/>
            <person name="Veneault-Fourrey C."/>
            <person name="LaButti K."/>
            <person name="Lindquist E.A."/>
            <person name="Lipzen A."/>
            <person name="Lundell T."/>
            <person name="Morin E."/>
            <person name="Murat C."/>
            <person name="Riley R."/>
            <person name="Ohm R."/>
            <person name="Sun H."/>
            <person name="Tunlid A."/>
            <person name="Henrissat B."/>
            <person name="Grigoriev I.V."/>
            <person name="Hibbett D.S."/>
            <person name="Martin F."/>
        </authorList>
    </citation>
    <scope>NUCLEOTIDE SEQUENCE [LARGE SCALE GENOMIC DNA]</scope>
    <source>
        <strain evidence="2">FD-334 SS-4</strain>
    </source>
</reference>
<keyword evidence="2" id="KW-1185">Reference proteome</keyword>
<evidence type="ECO:0000313" key="1">
    <source>
        <dbReference type="EMBL" id="KJA23287.1"/>
    </source>
</evidence>
<name>A0A0D2L7Y1_HYPSF</name>
<accession>A0A0D2L7Y1</accession>
<dbReference type="EMBL" id="KN817544">
    <property type="protein sequence ID" value="KJA23287.1"/>
    <property type="molecule type" value="Genomic_DNA"/>
</dbReference>
<gene>
    <name evidence="1" type="ORF">HYPSUDRAFT_66491</name>
</gene>
<proteinExistence type="predicted"/>
<sequence length="107" mass="12659">MKHEVFRVIEDVAAVDFQHDRDFGRALHNRWRASPPFQKLRMQLPIYISDIISNNILRRYRLRLMVYATQFRFRLDIGPAFCVGSDQYFGLSDSGQKGFKERTYLVG</sequence>
<dbReference type="Proteomes" id="UP000054270">
    <property type="component" value="Unassembled WGS sequence"/>
</dbReference>
<protein>
    <submittedName>
        <fullName evidence="1">Uncharacterized protein</fullName>
    </submittedName>
</protein>
<evidence type="ECO:0000313" key="2">
    <source>
        <dbReference type="Proteomes" id="UP000054270"/>
    </source>
</evidence>
<organism evidence="1 2">
    <name type="scientific">Hypholoma sublateritium (strain FD-334 SS-4)</name>
    <dbReference type="NCBI Taxonomy" id="945553"/>
    <lineage>
        <taxon>Eukaryota</taxon>
        <taxon>Fungi</taxon>
        <taxon>Dikarya</taxon>
        <taxon>Basidiomycota</taxon>
        <taxon>Agaricomycotina</taxon>
        <taxon>Agaricomycetes</taxon>
        <taxon>Agaricomycetidae</taxon>
        <taxon>Agaricales</taxon>
        <taxon>Agaricineae</taxon>
        <taxon>Strophariaceae</taxon>
        <taxon>Hypholoma</taxon>
    </lineage>
</organism>
<dbReference type="AlphaFoldDB" id="A0A0D2L7Y1"/>
<dbReference type="STRING" id="945553.A0A0D2L7Y1"/>